<evidence type="ECO:0000313" key="2">
    <source>
        <dbReference type="Proteomes" id="UP001432322"/>
    </source>
</evidence>
<reference evidence="1" key="1">
    <citation type="submission" date="2023-10" db="EMBL/GenBank/DDBJ databases">
        <title>Genome assembly of Pristionchus species.</title>
        <authorList>
            <person name="Yoshida K."/>
            <person name="Sommer R.J."/>
        </authorList>
    </citation>
    <scope>NUCLEOTIDE SEQUENCE</scope>
    <source>
        <strain evidence="1">RS5133</strain>
    </source>
</reference>
<evidence type="ECO:0000313" key="1">
    <source>
        <dbReference type="EMBL" id="GMT13013.1"/>
    </source>
</evidence>
<proteinExistence type="predicted"/>
<comment type="caution">
    <text evidence="1">The sequence shown here is derived from an EMBL/GenBank/DDBJ whole genome shotgun (WGS) entry which is preliminary data.</text>
</comment>
<organism evidence="1 2">
    <name type="scientific">Pristionchus fissidentatus</name>
    <dbReference type="NCBI Taxonomy" id="1538716"/>
    <lineage>
        <taxon>Eukaryota</taxon>
        <taxon>Metazoa</taxon>
        <taxon>Ecdysozoa</taxon>
        <taxon>Nematoda</taxon>
        <taxon>Chromadorea</taxon>
        <taxon>Rhabditida</taxon>
        <taxon>Rhabditina</taxon>
        <taxon>Diplogasteromorpha</taxon>
        <taxon>Diplogasteroidea</taxon>
        <taxon>Neodiplogasteridae</taxon>
        <taxon>Pristionchus</taxon>
    </lineage>
</organism>
<feature type="non-terminal residue" evidence="1">
    <location>
        <position position="1"/>
    </location>
</feature>
<gene>
    <name evidence="1" type="ORF">PFISCL1PPCAC_4310</name>
</gene>
<protein>
    <submittedName>
        <fullName evidence="1">Uncharacterized protein</fullName>
    </submittedName>
</protein>
<dbReference type="AlphaFoldDB" id="A0AAV5V3P6"/>
<dbReference type="EMBL" id="BTSY01000002">
    <property type="protein sequence ID" value="GMT13013.1"/>
    <property type="molecule type" value="Genomic_DNA"/>
</dbReference>
<dbReference type="Proteomes" id="UP001432322">
    <property type="component" value="Unassembled WGS sequence"/>
</dbReference>
<accession>A0AAV5V3P6</accession>
<keyword evidence="2" id="KW-1185">Reference proteome</keyword>
<sequence>GHTVCSHCATRHTIRGTAVRCGSPNSIEGGVCAASHDHMMLHNQPIARHIPETLSEMLKPAFTCASCIVSSTTLNVVCVLCALRNRDGKGHARHYLVPASSLSATQPTVAAALQAATHAEGRNVQRLLHNVLGCTRCTTEYGTHCPNKHPVVSSCGCVCCNDCAAEMR</sequence>
<name>A0AAV5V3P6_9BILA</name>